<evidence type="ECO:0000313" key="1">
    <source>
        <dbReference type="EMBL" id="MBG6087410.1"/>
    </source>
</evidence>
<organism evidence="1 2">
    <name type="scientific">Actinomadura viridis</name>
    <dbReference type="NCBI Taxonomy" id="58110"/>
    <lineage>
        <taxon>Bacteria</taxon>
        <taxon>Bacillati</taxon>
        <taxon>Actinomycetota</taxon>
        <taxon>Actinomycetes</taxon>
        <taxon>Streptosporangiales</taxon>
        <taxon>Thermomonosporaceae</taxon>
        <taxon>Actinomadura</taxon>
    </lineage>
</organism>
<evidence type="ECO:0000313" key="2">
    <source>
        <dbReference type="Proteomes" id="UP000614047"/>
    </source>
</evidence>
<dbReference type="Gene3D" id="3.30.1390.10">
    <property type="match status" value="1"/>
</dbReference>
<comment type="caution">
    <text evidence="1">The sequence shown here is derived from an EMBL/GenBank/DDBJ whole genome shotgun (WGS) entry which is preliminary data.</text>
</comment>
<keyword evidence="1" id="KW-0687">Ribonucleoprotein</keyword>
<dbReference type="AlphaFoldDB" id="A0A931GHI4"/>
<name>A0A931GHI4_9ACTN</name>
<proteinExistence type="predicted"/>
<dbReference type="GO" id="GO:0005840">
    <property type="term" value="C:ribosome"/>
    <property type="evidence" value="ECO:0007669"/>
    <property type="project" value="UniProtKB-KW"/>
</dbReference>
<keyword evidence="2" id="KW-1185">Reference proteome</keyword>
<dbReference type="RefSeq" id="WP_197010276.1">
    <property type="nucleotide sequence ID" value="NZ_BAABES010000006.1"/>
</dbReference>
<sequence length="153" mass="16620">MSNLAKPAVHVQPQTRHLASGLVAEGKLVQAVKLVRGATGLDLRSAKEYVDTLKLEYLARGVPPEVETAALDLIAKGEPGEAAKEVRRRTHLGSRDAKLYVEAMRAGYGRGRSLSDRVRAFTAVEDYASAIAVVQDETGMTREEAERFVTSLD</sequence>
<reference evidence="1" key="1">
    <citation type="submission" date="2020-11" db="EMBL/GenBank/DDBJ databases">
        <title>Sequencing the genomes of 1000 actinobacteria strains.</title>
        <authorList>
            <person name="Klenk H.-P."/>
        </authorList>
    </citation>
    <scope>NUCLEOTIDE SEQUENCE</scope>
    <source>
        <strain evidence="1">DSM 43175</strain>
    </source>
</reference>
<keyword evidence="1" id="KW-0689">Ribosomal protein</keyword>
<accession>A0A931GHI4</accession>
<dbReference type="EMBL" id="JADOUA010000001">
    <property type="protein sequence ID" value="MBG6087410.1"/>
    <property type="molecule type" value="Genomic_DNA"/>
</dbReference>
<protein>
    <submittedName>
        <fullName evidence="1">Ribosomal protein L7/L12</fullName>
    </submittedName>
</protein>
<dbReference type="InterPro" id="IPR014719">
    <property type="entry name" value="Ribosomal_bL12_C/ClpS-like"/>
</dbReference>
<gene>
    <name evidence="1" type="ORF">IW256_001523</name>
</gene>
<dbReference type="Proteomes" id="UP000614047">
    <property type="component" value="Unassembled WGS sequence"/>
</dbReference>